<dbReference type="GO" id="GO:0052621">
    <property type="term" value="F:diguanylate cyclase activity"/>
    <property type="evidence" value="ECO:0007669"/>
    <property type="project" value="UniProtKB-EC"/>
</dbReference>
<dbReference type="Pfam" id="PF00990">
    <property type="entry name" value="GGDEF"/>
    <property type="match status" value="1"/>
</dbReference>
<reference evidence="6 7" key="1">
    <citation type="submission" date="2017-09" db="EMBL/GenBank/DDBJ databases">
        <title>A multilocus sequence analysis scheme for characterization of bacteria in the genus Thioclava.</title>
        <authorList>
            <person name="Liu Y."/>
            <person name="Shao Z."/>
        </authorList>
    </citation>
    <scope>NUCLEOTIDE SEQUENCE [LARGE SCALE GENOMIC DNA]</scope>
    <source>
        <strain evidence="6 7">CAU 1312</strain>
    </source>
</reference>
<feature type="domain" description="Response regulatory" evidence="4">
    <location>
        <begin position="4"/>
        <end position="120"/>
    </location>
</feature>
<evidence type="ECO:0000313" key="7">
    <source>
        <dbReference type="Proteomes" id="UP000243507"/>
    </source>
</evidence>
<evidence type="ECO:0000259" key="4">
    <source>
        <dbReference type="PROSITE" id="PS50110"/>
    </source>
</evidence>
<name>A0A2A4CS36_9RHOB</name>
<dbReference type="CDD" id="cd01949">
    <property type="entry name" value="GGDEF"/>
    <property type="match status" value="1"/>
</dbReference>
<dbReference type="SMART" id="SM00267">
    <property type="entry name" value="GGDEF"/>
    <property type="match status" value="1"/>
</dbReference>
<dbReference type="EC" id="2.7.7.65" evidence="1"/>
<proteinExistence type="predicted"/>
<dbReference type="OrthoDB" id="9812260at2"/>
<dbReference type="EMBL" id="NTJD01000002">
    <property type="protein sequence ID" value="PCD77415.1"/>
    <property type="molecule type" value="Genomic_DNA"/>
</dbReference>
<protein>
    <recommendedName>
        <fullName evidence="1">diguanylate cyclase</fullName>
        <ecNumber evidence="1">2.7.7.65</ecNumber>
    </recommendedName>
</protein>
<evidence type="ECO:0000256" key="3">
    <source>
        <dbReference type="PROSITE-ProRule" id="PRU00169"/>
    </source>
</evidence>
<dbReference type="InterPro" id="IPR029787">
    <property type="entry name" value="Nucleotide_cyclase"/>
</dbReference>
<accession>A0A2A4CS36</accession>
<dbReference type="FunFam" id="3.30.70.270:FF:000001">
    <property type="entry name" value="Diguanylate cyclase domain protein"/>
    <property type="match status" value="1"/>
</dbReference>
<evidence type="ECO:0000313" key="6">
    <source>
        <dbReference type="EMBL" id="PCD77415.1"/>
    </source>
</evidence>
<dbReference type="NCBIfam" id="TIGR00254">
    <property type="entry name" value="GGDEF"/>
    <property type="match status" value="1"/>
</dbReference>
<feature type="domain" description="GGDEF" evidence="5">
    <location>
        <begin position="326"/>
        <end position="463"/>
    </location>
</feature>
<dbReference type="Pfam" id="PF00072">
    <property type="entry name" value="Response_reg"/>
    <property type="match status" value="1"/>
</dbReference>
<dbReference type="PANTHER" id="PTHR45138:SF9">
    <property type="entry name" value="DIGUANYLATE CYCLASE DGCM-RELATED"/>
    <property type="match status" value="1"/>
</dbReference>
<organism evidence="6 7">
    <name type="scientific">Pseudothioclava arenosa</name>
    <dbReference type="NCBI Taxonomy" id="1795308"/>
    <lineage>
        <taxon>Bacteria</taxon>
        <taxon>Pseudomonadati</taxon>
        <taxon>Pseudomonadota</taxon>
        <taxon>Alphaproteobacteria</taxon>
        <taxon>Rhodobacterales</taxon>
        <taxon>Paracoccaceae</taxon>
        <taxon>Pseudothioclava</taxon>
    </lineage>
</organism>
<evidence type="ECO:0000256" key="1">
    <source>
        <dbReference type="ARBA" id="ARBA00012528"/>
    </source>
</evidence>
<dbReference type="Gene3D" id="3.30.70.270">
    <property type="match status" value="1"/>
</dbReference>
<dbReference type="InterPro" id="IPR000160">
    <property type="entry name" value="GGDEF_dom"/>
</dbReference>
<comment type="caution">
    <text evidence="6">The sequence shown here is derived from an EMBL/GenBank/DDBJ whole genome shotgun (WGS) entry which is preliminary data.</text>
</comment>
<dbReference type="InterPro" id="IPR043128">
    <property type="entry name" value="Rev_trsase/Diguanyl_cyclase"/>
</dbReference>
<dbReference type="InterPro" id="IPR050469">
    <property type="entry name" value="Diguanylate_Cyclase"/>
</dbReference>
<dbReference type="InterPro" id="IPR011006">
    <property type="entry name" value="CheY-like_superfamily"/>
</dbReference>
<comment type="caution">
    <text evidence="3">Lacks conserved residue(s) required for the propagation of feature annotation.</text>
</comment>
<dbReference type="InterPro" id="IPR001789">
    <property type="entry name" value="Sig_transdc_resp-reg_receiver"/>
</dbReference>
<dbReference type="PROSITE" id="PS50887">
    <property type="entry name" value="GGDEF"/>
    <property type="match status" value="1"/>
</dbReference>
<gene>
    <name evidence="6" type="ORF">CLN94_02565</name>
</gene>
<dbReference type="SMART" id="SM00448">
    <property type="entry name" value="REC"/>
    <property type="match status" value="1"/>
</dbReference>
<dbReference type="SUPFAM" id="SSF55073">
    <property type="entry name" value="Nucleotide cyclase"/>
    <property type="match status" value="1"/>
</dbReference>
<sequence>MPGKVLIVDDVATNRIVLKAKLRGARYETIQAGTAAEALQRLAAERPDLALIASSLPDMSGTELCQRIKAAGVGAPVAVIMLASVEQPGERLAALRAGATDYLVKPVDELVLLARLRALLRAHETDEEMAQREATYRALGRDAAPASPPPAGRIALIAATTETAVCWKTALAPRLPGDRIEILDRDMVLAGSIGGTAPDAYVISADLDTPGAGLRLMSELRARPASRHAAICIAAEPGARETRAMALDLGASDLLPRQIAQPAAAEECALRLRAQIARKRLLDRQRAMLADGLRLAAVDPLTGLFNRRYAMPHLARMEERARATGRPFAVMALDLDRFKSINDRYGHAAGDLVLQEVARRLNLNLRTMDLVARIGGEEFLVAMPDTSLEEARRAAERLRAVVEHQPFALPEGRGAIPVTVSIGLALGGVSGPGETVELVMRHADHALLGSKASGRNQVRIFNSAA</sequence>
<evidence type="ECO:0000256" key="2">
    <source>
        <dbReference type="ARBA" id="ARBA00034247"/>
    </source>
</evidence>
<evidence type="ECO:0000259" key="5">
    <source>
        <dbReference type="PROSITE" id="PS50887"/>
    </source>
</evidence>
<dbReference type="GO" id="GO:0000160">
    <property type="term" value="P:phosphorelay signal transduction system"/>
    <property type="evidence" value="ECO:0007669"/>
    <property type="project" value="InterPro"/>
</dbReference>
<comment type="catalytic activity">
    <reaction evidence="2">
        <text>2 GTP = 3',3'-c-di-GMP + 2 diphosphate</text>
        <dbReference type="Rhea" id="RHEA:24898"/>
        <dbReference type="ChEBI" id="CHEBI:33019"/>
        <dbReference type="ChEBI" id="CHEBI:37565"/>
        <dbReference type="ChEBI" id="CHEBI:58805"/>
        <dbReference type="EC" id="2.7.7.65"/>
    </reaction>
</comment>
<dbReference type="Proteomes" id="UP000243507">
    <property type="component" value="Unassembled WGS sequence"/>
</dbReference>
<keyword evidence="7" id="KW-1185">Reference proteome</keyword>
<dbReference type="Gene3D" id="3.40.50.2300">
    <property type="match status" value="1"/>
</dbReference>
<dbReference type="AlphaFoldDB" id="A0A2A4CS36"/>
<dbReference type="RefSeq" id="WP_096430840.1">
    <property type="nucleotide sequence ID" value="NZ_NTJD01000002.1"/>
</dbReference>
<dbReference type="PROSITE" id="PS50110">
    <property type="entry name" value="RESPONSE_REGULATORY"/>
    <property type="match status" value="1"/>
</dbReference>
<dbReference type="PANTHER" id="PTHR45138">
    <property type="entry name" value="REGULATORY COMPONENTS OF SENSORY TRANSDUCTION SYSTEM"/>
    <property type="match status" value="1"/>
</dbReference>
<dbReference type="SUPFAM" id="SSF52172">
    <property type="entry name" value="CheY-like"/>
    <property type="match status" value="1"/>
</dbReference>